<dbReference type="InterPro" id="IPR005135">
    <property type="entry name" value="Endo/exonuclease/phosphatase"/>
</dbReference>
<dbReference type="EMBL" id="JAUNZN010000009">
    <property type="protein sequence ID" value="KAK4816152.1"/>
    <property type="molecule type" value="Genomic_DNA"/>
</dbReference>
<dbReference type="Pfam" id="PF01382">
    <property type="entry name" value="Avidin"/>
    <property type="match status" value="1"/>
</dbReference>
<keyword evidence="2" id="KW-0964">Secreted</keyword>
<reference evidence="5 6" key="1">
    <citation type="journal article" date="2023" name="J. Hered.">
        <title>Chromosome-level genome of the wood stork (Mycteria americana) provides insight into avian chromosome evolution.</title>
        <authorList>
            <person name="Flamio R. Jr."/>
            <person name="Ramstad K.M."/>
        </authorList>
    </citation>
    <scope>NUCLEOTIDE SEQUENCE [LARGE SCALE GENOMIC DNA]</scope>
    <source>
        <strain evidence="5">JAX WOST 10</strain>
    </source>
</reference>
<dbReference type="GO" id="GO:0003824">
    <property type="term" value="F:catalytic activity"/>
    <property type="evidence" value="ECO:0007669"/>
    <property type="project" value="InterPro"/>
</dbReference>
<dbReference type="GO" id="GO:0005576">
    <property type="term" value="C:extracellular region"/>
    <property type="evidence" value="ECO:0007669"/>
    <property type="project" value="UniProtKB-SubCell"/>
</dbReference>
<dbReference type="GO" id="GO:0009374">
    <property type="term" value="F:biotin binding"/>
    <property type="evidence" value="ECO:0007669"/>
    <property type="project" value="InterPro"/>
</dbReference>
<dbReference type="InterPro" id="IPR036896">
    <property type="entry name" value="Avidin-like_sf"/>
</dbReference>
<name>A0AAN7RT77_MYCAM</name>
<organism evidence="5 6">
    <name type="scientific">Mycteria americana</name>
    <name type="common">Wood stork</name>
    <dbReference type="NCBI Taxonomy" id="33587"/>
    <lineage>
        <taxon>Eukaryota</taxon>
        <taxon>Metazoa</taxon>
        <taxon>Chordata</taxon>
        <taxon>Craniata</taxon>
        <taxon>Vertebrata</taxon>
        <taxon>Euteleostomi</taxon>
        <taxon>Archelosauria</taxon>
        <taxon>Archosauria</taxon>
        <taxon>Dinosauria</taxon>
        <taxon>Saurischia</taxon>
        <taxon>Theropoda</taxon>
        <taxon>Coelurosauria</taxon>
        <taxon>Aves</taxon>
        <taxon>Neognathae</taxon>
        <taxon>Neoaves</taxon>
        <taxon>Aequornithes</taxon>
        <taxon>Ciconiiformes</taxon>
        <taxon>Ciconiidae</taxon>
        <taxon>Mycteria</taxon>
    </lineage>
</organism>
<keyword evidence="6" id="KW-1185">Reference proteome</keyword>
<evidence type="ECO:0000256" key="1">
    <source>
        <dbReference type="ARBA" id="ARBA00004613"/>
    </source>
</evidence>
<keyword evidence="3" id="KW-0732">Signal</keyword>
<dbReference type="InterPro" id="IPR036691">
    <property type="entry name" value="Endo/exonu/phosph_ase_sf"/>
</dbReference>
<dbReference type="InterPro" id="IPR005468">
    <property type="entry name" value="Avidin/str"/>
</dbReference>
<proteinExistence type="predicted"/>
<accession>A0AAN7RT77</accession>
<dbReference type="PANTHER" id="PTHR34399">
    <property type="entry name" value="AVIDIN-RELATED"/>
    <property type="match status" value="1"/>
</dbReference>
<evidence type="ECO:0000313" key="6">
    <source>
        <dbReference type="Proteomes" id="UP001333110"/>
    </source>
</evidence>
<protein>
    <recommendedName>
        <fullName evidence="4">Endonuclease/exonuclease/phosphatase domain-containing protein</fullName>
    </recommendedName>
</protein>
<comment type="caution">
    <text evidence="5">The sequence shown here is derived from an EMBL/GenBank/DDBJ whole genome shotgun (WGS) entry which is preliminary data.</text>
</comment>
<dbReference type="InterPro" id="IPR051764">
    <property type="entry name" value="Avidin/Streptavidin-rel"/>
</dbReference>
<gene>
    <name evidence="5" type="ORF">QYF61_011534</name>
</gene>
<dbReference type="Gene3D" id="3.60.10.10">
    <property type="entry name" value="Endonuclease/exonuclease/phosphatase"/>
    <property type="match status" value="1"/>
</dbReference>
<sequence length="600" mass="62710">MGRPPSLAPSTWMRTVAFGFTVTWKKFSCPVTGKSPALAAALQAWTVILGGWRSSSAGSPALSGAGQELGRPPRCDLPPQPTAALITLGSTYSWVDEGPVACPASPLRLLGVPAPAALPVPGLCCGTSAESPLLQCVLTGHWRNDLGSNMTIAAVNAKGDFAQSGVVAGGPSPTRVALGRRPSMGGHCPTAALSAIKGAERARGSSASRARAPCTAPLPPLLPWGASAAASCLPWPCSAPTPLLPGRGLPALAVLSPGVVSVTYPWSGGTQHPQLCTALPREGEVLALACPCPRSQLPCGGAVPAPETWGTHPAAQASWRGGPWLGTAQGAGTTPGPQCELQGLWRNELGSNMTLSALDAAGIFSGSYHTAVAATNKQILVSPLQGAQQRPGAKGQPTFGFTVQWQFAGTAVAGTASRGSQPPPARAGSEVLPAWSHMPPWHPEKPWLWPQTGHTHSLLPWDVAGGEVSVCLGEVVGASSCLSKEHGSMGNKQEELEAIVHQENYDMVAFTETWWDDSHDWSAVMDGYNLFRRDRRGGRGGGVALYVRECLDSLALDDGDGRVECLWVRIRGKANKADIVVGVCYRPPNQDEETDELFYK</sequence>
<evidence type="ECO:0000259" key="4">
    <source>
        <dbReference type="Pfam" id="PF03372"/>
    </source>
</evidence>
<dbReference type="SUPFAM" id="SSF50876">
    <property type="entry name" value="Avidin/streptavidin"/>
    <property type="match status" value="1"/>
</dbReference>
<evidence type="ECO:0000256" key="2">
    <source>
        <dbReference type="ARBA" id="ARBA00022525"/>
    </source>
</evidence>
<dbReference type="SUPFAM" id="SSF56219">
    <property type="entry name" value="DNase I-like"/>
    <property type="match status" value="1"/>
</dbReference>
<dbReference type="Gene3D" id="2.40.128.30">
    <property type="entry name" value="Avidin-like"/>
    <property type="match status" value="2"/>
</dbReference>
<dbReference type="PANTHER" id="PTHR34399:SF3">
    <property type="entry name" value="AVID PROTEIN-RELATED"/>
    <property type="match status" value="1"/>
</dbReference>
<comment type="subcellular location">
    <subcellularLocation>
        <location evidence="1">Secreted</location>
    </subcellularLocation>
</comment>
<evidence type="ECO:0000313" key="5">
    <source>
        <dbReference type="EMBL" id="KAK4816152.1"/>
    </source>
</evidence>
<dbReference type="Proteomes" id="UP001333110">
    <property type="component" value="Unassembled WGS sequence"/>
</dbReference>
<dbReference type="AlphaFoldDB" id="A0AAN7RT77"/>
<feature type="domain" description="Endonuclease/exonuclease/phosphatase" evidence="4">
    <location>
        <begin position="492"/>
        <end position="557"/>
    </location>
</feature>
<dbReference type="PROSITE" id="PS51326">
    <property type="entry name" value="AVIDIN_2"/>
    <property type="match status" value="1"/>
</dbReference>
<dbReference type="Pfam" id="PF03372">
    <property type="entry name" value="Exo_endo_phos"/>
    <property type="match status" value="1"/>
</dbReference>
<evidence type="ECO:0000256" key="3">
    <source>
        <dbReference type="ARBA" id="ARBA00022729"/>
    </source>
</evidence>